<protein>
    <recommendedName>
        <fullName evidence="9 11">1-(5-phosphoribosyl)-5-[(5-phosphoribosylamino)methylideneamino] imidazole-4-carboxamide isomerase</fullName>
        <ecNumber evidence="9 11">5.3.1.16</ecNumber>
    </recommendedName>
    <alternativeName>
        <fullName evidence="9">Phosphoribosylformimino-5-aminoimidazole carboxamide ribotide isomerase</fullName>
    </alternativeName>
</protein>
<evidence type="ECO:0000313" key="13">
    <source>
        <dbReference type="Proteomes" id="UP000199150"/>
    </source>
</evidence>
<comment type="pathway">
    <text evidence="3 9 11">Amino-acid biosynthesis; L-histidine biosynthesis; L-histidine from 5-phospho-alpha-D-ribose 1-diphosphate: step 4/9.</text>
</comment>
<evidence type="ECO:0000256" key="1">
    <source>
        <dbReference type="ARBA" id="ARBA00000901"/>
    </source>
</evidence>
<feature type="active site" description="Proton donor" evidence="9">
    <location>
        <position position="130"/>
    </location>
</feature>
<dbReference type="NCBIfam" id="TIGR00007">
    <property type="entry name" value="1-(5-phosphoribosyl)-5-[(5-phosphoribosylamino)methylideneamino]imidazole-4-carboxamide isomerase"/>
    <property type="match status" value="1"/>
</dbReference>
<dbReference type="InterPro" id="IPR013785">
    <property type="entry name" value="Aldolase_TIM"/>
</dbReference>
<comment type="catalytic activity">
    <reaction evidence="1 9 11">
        <text>1-(5-phospho-beta-D-ribosyl)-5-[(5-phospho-beta-D-ribosylamino)methylideneamino]imidazole-4-carboxamide = 5-[(5-phospho-1-deoxy-D-ribulos-1-ylimino)methylamino]-1-(5-phospho-beta-D-ribosyl)imidazole-4-carboxamide</text>
        <dbReference type="Rhea" id="RHEA:15469"/>
        <dbReference type="ChEBI" id="CHEBI:58435"/>
        <dbReference type="ChEBI" id="CHEBI:58525"/>
        <dbReference type="EC" id="5.3.1.16"/>
    </reaction>
</comment>
<dbReference type="SUPFAM" id="SSF51366">
    <property type="entry name" value="Ribulose-phoshate binding barrel"/>
    <property type="match status" value="1"/>
</dbReference>
<dbReference type="FunFam" id="3.20.20.70:FF:000009">
    <property type="entry name" value="1-(5-phosphoribosyl)-5-[(5-phosphoribosylamino)methylideneamino] imidazole-4-carboxamide isomerase"/>
    <property type="match status" value="1"/>
</dbReference>
<keyword evidence="7 9" id="KW-0368">Histidine biosynthesis</keyword>
<evidence type="ECO:0000313" key="12">
    <source>
        <dbReference type="EMBL" id="SCW43051.1"/>
    </source>
</evidence>
<dbReference type="InterPro" id="IPR044524">
    <property type="entry name" value="Isoase_HisA-like"/>
</dbReference>
<dbReference type="GO" id="GO:0000105">
    <property type="term" value="P:L-histidine biosynthetic process"/>
    <property type="evidence" value="ECO:0007669"/>
    <property type="project" value="UniProtKB-UniRule"/>
</dbReference>
<dbReference type="AlphaFoldDB" id="A0A1G4QF42"/>
<dbReference type="STRING" id="260084.SAMN02927928_1170"/>
<dbReference type="RefSeq" id="WP_090644759.1">
    <property type="nucleotide sequence ID" value="NZ_CBCRYE010000001.1"/>
</dbReference>
<dbReference type="PANTHER" id="PTHR43090">
    <property type="entry name" value="1-(5-PHOSPHORIBOSYL)-5-[(5-PHOSPHORIBOSYLAMINO)METHYLIDENEAMINO] IMIDAZOLE-4-CARBOXAMIDE ISOMERASE"/>
    <property type="match status" value="1"/>
</dbReference>
<feature type="active site" description="Proton acceptor" evidence="9">
    <location>
        <position position="8"/>
    </location>
</feature>
<organism evidence="12 13">
    <name type="scientific">Asticcacaulis taihuensis</name>
    <dbReference type="NCBI Taxonomy" id="260084"/>
    <lineage>
        <taxon>Bacteria</taxon>
        <taxon>Pseudomonadati</taxon>
        <taxon>Pseudomonadota</taxon>
        <taxon>Alphaproteobacteria</taxon>
        <taxon>Caulobacterales</taxon>
        <taxon>Caulobacteraceae</taxon>
        <taxon>Asticcacaulis</taxon>
    </lineage>
</organism>
<evidence type="ECO:0000256" key="8">
    <source>
        <dbReference type="ARBA" id="ARBA00023235"/>
    </source>
</evidence>
<sequence length="243" mass="26438">MILYPAIDLINGECVRLAQGRFDAVTKYDSDPFKRLALFNEEFAQWVHIVDLDGAKAGSPQQHELIGQLAKASRAKIQTGGGVRTREHVQTLLDQGVSAVVVGSAAVKNPEEVRGWLRDFGKDRITLALDVLPTKDGDFDAALHGWVEGSGISLWDVLDYYPFGVAQRILVTDVSRDGMLMGPNMDLMKALRKKRPDLEIQASGGVKSVEDLYDLKALGVHGAIVGKAIYEGIIDLKAALNVG</sequence>
<dbReference type="InterPro" id="IPR011060">
    <property type="entry name" value="RibuloseP-bd_barrel"/>
</dbReference>
<reference evidence="13" key="1">
    <citation type="submission" date="2016-10" db="EMBL/GenBank/DDBJ databases">
        <authorList>
            <person name="Varghese N."/>
            <person name="Submissions S."/>
        </authorList>
    </citation>
    <scope>NUCLEOTIDE SEQUENCE [LARGE SCALE GENOMIC DNA]</scope>
    <source>
        <strain evidence="13">CGMCC 1.3431</strain>
    </source>
</reference>
<dbReference type="GO" id="GO:0000162">
    <property type="term" value="P:L-tryptophan biosynthetic process"/>
    <property type="evidence" value="ECO:0007669"/>
    <property type="project" value="TreeGrafter"/>
</dbReference>
<dbReference type="CDD" id="cd04732">
    <property type="entry name" value="HisA"/>
    <property type="match status" value="1"/>
</dbReference>
<evidence type="ECO:0000256" key="10">
    <source>
        <dbReference type="RuleBase" id="RU003657"/>
    </source>
</evidence>
<dbReference type="GO" id="GO:0003949">
    <property type="term" value="F:1-(5-phosphoribosyl)-5-[(5-phosphoribosylamino)methylideneamino]imidazole-4-carboxamide isomerase activity"/>
    <property type="evidence" value="ECO:0007669"/>
    <property type="project" value="UniProtKB-UniRule"/>
</dbReference>
<evidence type="ECO:0000256" key="5">
    <source>
        <dbReference type="ARBA" id="ARBA00022490"/>
    </source>
</evidence>
<keyword evidence="8 9" id="KW-0413">Isomerase</keyword>
<comment type="subcellular location">
    <subcellularLocation>
        <location evidence="2 9 11">Cytoplasm</location>
    </subcellularLocation>
</comment>
<dbReference type="EC" id="5.3.1.16" evidence="9 11"/>
<dbReference type="InterPro" id="IPR006062">
    <property type="entry name" value="His_biosynth"/>
</dbReference>
<proteinExistence type="inferred from homology"/>
<accession>A0A1G4QF42</accession>
<dbReference type="EMBL" id="FMTS01000001">
    <property type="protein sequence ID" value="SCW43051.1"/>
    <property type="molecule type" value="Genomic_DNA"/>
</dbReference>
<evidence type="ECO:0000256" key="4">
    <source>
        <dbReference type="ARBA" id="ARBA00009667"/>
    </source>
</evidence>
<evidence type="ECO:0000256" key="11">
    <source>
        <dbReference type="RuleBase" id="RU003658"/>
    </source>
</evidence>
<dbReference type="Pfam" id="PF00977">
    <property type="entry name" value="His_biosynth"/>
    <property type="match status" value="1"/>
</dbReference>
<evidence type="ECO:0000256" key="3">
    <source>
        <dbReference type="ARBA" id="ARBA00005133"/>
    </source>
</evidence>
<comment type="similarity">
    <text evidence="4 9 10">Belongs to the HisA/HisF family.</text>
</comment>
<keyword evidence="13" id="KW-1185">Reference proteome</keyword>
<dbReference type="HAMAP" id="MF_01014">
    <property type="entry name" value="HisA"/>
    <property type="match status" value="1"/>
</dbReference>
<dbReference type="PANTHER" id="PTHR43090:SF2">
    <property type="entry name" value="1-(5-PHOSPHORIBOSYL)-5-[(5-PHOSPHORIBOSYLAMINO)METHYLIDENEAMINO] IMIDAZOLE-4-CARBOXAMIDE ISOMERASE"/>
    <property type="match status" value="1"/>
</dbReference>
<dbReference type="Proteomes" id="UP000199150">
    <property type="component" value="Unassembled WGS sequence"/>
</dbReference>
<name>A0A1G4QF42_9CAUL</name>
<evidence type="ECO:0000256" key="6">
    <source>
        <dbReference type="ARBA" id="ARBA00022605"/>
    </source>
</evidence>
<evidence type="ECO:0000256" key="2">
    <source>
        <dbReference type="ARBA" id="ARBA00004496"/>
    </source>
</evidence>
<evidence type="ECO:0000256" key="9">
    <source>
        <dbReference type="HAMAP-Rule" id="MF_01014"/>
    </source>
</evidence>
<keyword evidence="5 9" id="KW-0963">Cytoplasm</keyword>
<gene>
    <name evidence="9" type="primary">hisA</name>
    <name evidence="12" type="ORF">SAMN02927928_1170</name>
</gene>
<dbReference type="Gene3D" id="3.20.20.70">
    <property type="entry name" value="Aldolase class I"/>
    <property type="match status" value="1"/>
</dbReference>
<dbReference type="UniPathway" id="UPA00031">
    <property type="reaction ID" value="UER00009"/>
</dbReference>
<dbReference type="InterPro" id="IPR023016">
    <property type="entry name" value="HisA/PriA"/>
</dbReference>
<dbReference type="OrthoDB" id="9807749at2"/>
<keyword evidence="6 9" id="KW-0028">Amino-acid biosynthesis</keyword>
<dbReference type="GO" id="GO:0005737">
    <property type="term" value="C:cytoplasm"/>
    <property type="evidence" value="ECO:0007669"/>
    <property type="project" value="UniProtKB-SubCell"/>
</dbReference>
<evidence type="ECO:0000256" key="7">
    <source>
        <dbReference type="ARBA" id="ARBA00023102"/>
    </source>
</evidence>
<dbReference type="InterPro" id="IPR006063">
    <property type="entry name" value="HisA_bact_arch"/>
</dbReference>